<proteinExistence type="predicted"/>
<protein>
    <recommendedName>
        <fullName evidence="5">Endonuclease/exonuclease/phosphatase domain-containing protein</fullName>
    </recommendedName>
</protein>
<evidence type="ECO:0000256" key="3">
    <source>
        <dbReference type="SAM" id="MobiDB-lite"/>
    </source>
</evidence>
<comment type="caution">
    <text evidence="6">The sequence shown here is derived from an EMBL/GenBank/DDBJ whole genome shotgun (WGS) entry which is preliminary data.</text>
</comment>
<keyword evidence="1" id="KW-0040">ANK repeat</keyword>
<keyword evidence="2" id="KW-0175">Coiled coil</keyword>
<feature type="region of interest" description="Disordered" evidence="3">
    <location>
        <begin position="1123"/>
        <end position="1158"/>
    </location>
</feature>
<keyword evidence="7" id="KW-1185">Reference proteome</keyword>
<feature type="compositionally biased region" description="Pro residues" evidence="3">
    <location>
        <begin position="408"/>
        <end position="419"/>
    </location>
</feature>
<dbReference type="InterPro" id="IPR005135">
    <property type="entry name" value="Endo/exonuclease/phosphatase"/>
</dbReference>
<dbReference type="GO" id="GO:0016020">
    <property type="term" value="C:membrane"/>
    <property type="evidence" value="ECO:0007669"/>
    <property type="project" value="GOC"/>
</dbReference>
<dbReference type="InterPro" id="IPR036770">
    <property type="entry name" value="Ankyrin_rpt-contain_sf"/>
</dbReference>
<feature type="repeat" description="ANK" evidence="1">
    <location>
        <begin position="763"/>
        <end position="795"/>
    </location>
</feature>
<feature type="compositionally biased region" description="Basic and acidic residues" evidence="3">
    <location>
        <begin position="1142"/>
        <end position="1154"/>
    </location>
</feature>
<dbReference type="InterPro" id="IPR036691">
    <property type="entry name" value="Endo/exonu/phosph_ase_sf"/>
</dbReference>
<evidence type="ECO:0000313" key="7">
    <source>
        <dbReference type="Proteomes" id="UP001165065"/>
    </source>
</evidence>
<dbReference type="InterPro" id="IPR002110">
    <property type="entry name" value="Ankyrin_rpt"/>
</dbReference>
<accession>A0A9W7LEW7</accession>
<dbReference type="Gene3D" id="3.60.10.10">
    <property type="entry name" value="Endonuclease/exonuclease/phosphatase"/>
    <property type="match status" value="1"/>
</dbReference>
<feature type="domain" description="Endonuclease/exonuclease/phosphatase" evidence="5">
    <location>
        <begin position="16"/>
        <end position="330"/>
    </location>
</feature>
<feature type="region of interest" description="Disordered" evidence="3">
    <location>
        <begin position="552"/>
        <end position="609"/>
    </location>
</feature>
<gene>
    <name evidence="6" type="ORF">TrCOL_g4771</name>
</gene>
<dbReference type="SUPFAM" id="SSF56219">
    <property type="entry name" value="DNase I-like"/>
    <property type="match status" value="1"/>
</dbReference>
<dbReference type="PROSITE" id="PS50088">
    <property type="entry name" value="ANK_REPEAT"/>
    <property type="match status" value="2"/>
</dbReference>
<evidence type="ECO:0000256" key="2">
    <source>
        <dbReference type="SAM" id="Coils"/>
    </source>
</evidence>
<feature type="coiled-coil region" evidence="2">
    <location>
        <begin position="712"/>
        <end position="739"/>
    </location>
</feature>
<dbReference type="SUPFAM" id="SSF48403">
    <property type="entry name" value="Ankyrin repeat"/>
    <property type="match status" value="1"/>
</dbReference>
<dbReference type="Pfam" id="PF13857">
    <property type="entry name" value="Ank_5"/>
    <property type="match status" value="1"/>
</dbReference>
<evidence type="ECO:0000313" key="6">
    <source>
        <dbReference type="EMBL" id="GMI47503.1"/>
    </source>
</evidence>
<evidence type="ECO:0000256" key="1">
    <source>
        <dbReference type="PROSITE-ProRule" id="PRU00023"/>
    </source>
</evidence>
<dbReference type="SMART" id="SM00248">
    <property type="entry name" value="ANK"/>
    <property type="match status" value="2"/>
</dbReference>
<keyword evidence="4" id="KW-0812">Transmembrane</keyword>
<feature type="region of interest" description="Disordered" evidence="3">
    <location>
        <begin position="407"/>
        <end position="434"/>
    </location>
</feature>
<dbReference type="GO" id="GO:0003824">
    <property type="term" value="F:catalytic activity"/>
    <property type="evidence" value="ECO:0007669"/>
    <property type="project" value="InterPro"/>
</dbReference>
<evidence type="ECO:0000259" key="5">
    <source>
        <dbReference type="Pfam" id="PF03372"/>
    </source>
</evidence>
<dbReference type="EMBL" id="BRYA01000347">
    <property type="protein sequence ID" value="GMI47503.1"/>
    <property type="molecule type" value="Genomic_DNA"/>
</dbReference>
<feature type="repeat" description="ANK" evidence="1">
    <location>
        <begin position="655"/>
        <end position="687"/>
    </location>
</feature>
<dbReference type="PROSITE" id="PS50297">
    <property type="entry name" value="ANK_REP_REGION"/>
    <property type="match status" value="1"/>
</dbReference>
<dbReference type="PANTHER" id="PTHR14859:SF1">
    <property type="entry name" value="PGAP2-INTERACTING PROTEIN"/>
    <property type="match status" value="1"/>
</dbReference>
<feature type="coiled-coil region" evidence="2">
    <location>
        <begin position="1203"/>
        <end position="1231"/>
    </location>
</feature>
<dbReference type="Pfam" id="PF00023">
    <property type="entry name" value="Ank"/>
    <property type="match status" value="1"/>
</dbReference>
<reference evidence="7" key="1">
    <citation type="journal article" date="2023" name="Commun. Biol.">
        <title>Genome analysis of Parmales, the sister group of diatoms, reveals the evolutionary specialization of diatoms from phago-mixotrophs to photoautotrophs.</title>
        <authorList>
            <person name="Ban H."/>
            <person name="Sato S."/>
            <person name="Yoshikawa S."/>
            <person name="Yamada K."/>
            <person name="Nakamura Y."/>
            <person name="Ichinomiya M."/>
            <person name="Sato N."/>
            <person name="Blanc-Mathieu R."/>
            <person name="Endo H."/>
            <person name="Kuwata A."/>
            <person name="Ogata H."/>
        </authorList>
    </citation>
    <scope>NUCLEOTIDE SEQUENCE [LARGE SCALE GENOMIC DNA]</scope>
</reference>
<dbReference type="InterPro" id="IPR051916">
    <property type="entry name" value="GPI-anchor_lipid_remodeler"/>
</dbReference>
<sequence length="1276" mass="143036">MASNGSASGRKMNVTTYNCHSCVGSDWEYSVERVANTINASAPDVVALQEIDVNSALQKTRIWSSTHDDDQIDRLSKLTNLKYHKFAPAIRCISRGKYSESHGEGDGEFGIGVLSRFPILDTKVITFKPHEKKTPRNALAVLLDLSGGGGETLWFVCTHLGCHTGPEQLQQAIELFNFTEDLRLNHSDALNQGLVLCGDTNSPPGFRAMAALKGLPAYRPTILRRALPFWAFWAFLESVFACLIKVDPDKVHCPNRLSDSWWDAVGTGSKNSGTFPALGLPGAYWATCFSPIMKLDYILFAGPGVEAIETKVLKNGEGVSPFVDLMASDHRPLIATFLVGGVGGDRENREMGKRLETHFDSPPTWRRLKYDLKLLAMFIVVIGTIVALIVCAPESSAPNYLLSIKDPPTSPQLPTPPRPMSANDNKFDPDGVTRSSIAGIKDKKNYDDLHYYEYKGPKMNLPDFHGVYHRNRIAHQFPIPGTALAQESLRRDHQDKRLGLMEKEVKKIAKKHVKIARVKERRQRLDSNIEFQARVGDLLRRVESTIDSAADVVSGASDKKAPKIVKPKGEFTSEEDKEKAKEKRRQLKEAAANDDDASSQISLPSTQSTLKSQSSQFVPQYVPSFWRLVHSGKATHVANYLSTGFPHIDGIEPKYGNTVLISAVKKGDVDMVETLLRFNASTKIANEVGDSPIHFCWRFWSRAPLKTPITITDNIEDNKEQVKAKVQELEERERITKEQEEKTTRILFLLLSHGASPNLRDGSGSTALFDAARRGPIKAVKMLLQFGADCLMKNDSNQTPERVAKQQSQWENAKLLHHWPMLVDPHKKAEFLSEWKSFMDDVDIPIAIPSAPAKRVLDDLMIKEHQETLLRWKRDGMPVVDEIVSGPLSVPLEATALLSKEKEKLLNSKKGRALKMKAKDEDHARVQRLLNEGKDKDKNKDLNLTSRERKVRKANELLADKQNNVAPVKRLPKAFNTLEVPLDYYLQGKVGGGFIEKKSKEKVKLTKTELVGVGAKKKKLEAEKKRLYRMTVSRTRKADQYDHFGVGRDHSLPPNNSDLRHKAAALQVKDDGANLKVLARASTNSIIGVPMKREKTSEELDLERRRRPDVDQRIILRSRMNAMEEKQKNSAIDGFKSSDPSAKLREEANRRRDPAISGSTRKQFCLDELLPALPPNPDVKHAKALLEAGHNIDELVDLMSLPSAQYEAMMNELEEQSLEAKEDIEQEMEDRGLVKYHISTHTAKAKAANSRMSRISRVVPEEPWSAIIDADFEDKK</sequence>
<dbReference type="Gene3D" id="1.25.40.20">
    <property type="entry name" value="Ankyrin repeat-containing domain"/>
    <property type="match status" value="1"/>
</dbReference>
<dbReference type="Proteomes" id="UP001165065">
    <property type="component" value="Unassembled WGS sequence"/>
</dbReference>
<keyword evidence="4" id="KW-1133">Transmembrane helix</keyword>
<dbReference type="Pfam" id="PF03372">
    <property type="entry name" value="Exo_endo_phos"/>
    <property type="match status" value="1"/>
</dbReference>
<organism evidence="6 7">
    <name type="scientific">Triparma columacea</name>
    <dbReference type="NCBI Taxonomy" id="722753"/>
    <lineage>
        <taxon>Eukaryota</taxon>
        <taxon>Sar</taxon>
        <taxon>Stramenopiles</taxon>
        <taxon>Ochrophyta</taxon>
        <taxon>Bolidophyceae</taxon>
        <taxon>Parmales</taxon>
        <taxon>Triparmaceae</taxon>
        <taxon>Triparma</taxon>
    </lineage>
</organism>
<dbReference type="PANTHER" id="PTHR14859">
    <property type="entry name" value="CALCOFLUOR WHITE HYPERSENSITIVE PROTEIN PRECURSOR"/>
    <property type="match status" value="1"/>
</dbReference>
<evidence type="ECO:0000256" key="4">
    <source>
        <dbReference type="SAM" id="Phobius"/>
    </source>
</evidence>
<feature type="compositionally biased region" description="Basic and acidic residues" evidence="3">
    <location>
        <begin position="557"/>
        <end position="581"/>
    </location>
</feature>
<keyword evidence="4" id="KW-0472">Membrane</keyword>
<dbReference type="OrthoDB" id="539213at2759"/>
<name>A0A9W7LEW7_9STRA</name>
<dbReference type="AlphaFoldDB" id="A0A9W7LEW7"/>
<feature type="transmembrane region" description="Helical" evidence="4">
    <location>
        <begin position="372"/>
        <end position="390"/>
    </location>
</feature>
<dbReference type="GO" id="GO:0006506">
    <property type="term" value="P:GPI anchor biosynthetic process"/>
    <property type="evidence" value="ECO:0007669"/>
    <property type="project" value="TreeGrafter"/>
</dbReference>